<dbReference type="InterPro" id="IPR012795">
    <property type="entry name" value="tRNA_Ile_lys_synt_N"/>
</dbReference>
<dbReference type="InterPro" id="IPR011063">
    <property type="entry name" value="TilS/TtcA_N"/>
</dbReference>
<feature type="domain" description="tRNA(Ile)-lysidine/2-thiocytidine synthase N-terminal" evidence="7">
    <location>
        <begin position="28"/>
        <end position="226"/>
    </location>
</feature>
<dbReference type="EC" id="6.3.4.19" evidence="6"/>
<dbReference type="PANTHER" id="PTHR43033:SF1">
    <property type="entry name" value="TRNA(ILE)-LYSIDINE SYNTHASE-RELATED"/>
    <property type="match status" value="1"/>
</dbReference>
<sequence>MKETGGSLDQRFAEAMGQLLGPDFPADIALAVSGGGDSMAMLTLAHNWAHAWGVRLWVVTVDHGLRAASAEEAALVAAECAALGWPHATLRWHWDGQGNLMDAARRARLSLIGHWRRGLAHVLFAHTRDDVAETFLMRLARGSGVEGLSTMAASVEMPVSDGAAPPARDVCWTAPPPEGSGPARLIRPCLEMGRAELRHYLRTLKGRWVEDPSNADDRFDRARMRRLLRGLEDEGLGVDRLAGTAARMARARVALGARAASVWQEIGREGRAGAAPTGDLLFERDGFERVERDTQLRLLAAALQWVSGAVYRPRAAPLEALLDRVLGGGGGTLSGCEIRMERSACHVFREYSAVQGMVVPQGADVLWDGRWRLSAAGTGGEIRALGPGGWQQVAERPTGAPPFAVARSLPALWQGETMVACDALGVGPGGTTTLWPMGREMRHFGRFLDSR</sequence>
<feature type="binding site" evidence="6">
    <location>
        <begin position="33"/>
        <end position="38"/>
    </location>
    <ligand>
        <name>ATP</name>
        <dbReference type="ChEBI" id="CHEBI:30616"/>
    </ligand>
</feature>
<evidence type="ECO:0000256" key="4">
    <source>
        <dbReference type="ARBA" id="ARBA00022840"/>
    </source>
</evidence>
<evidence type="ECO:0000256" key="3">
    <source>
        <dbReference type="ARBA" id="ARBA00022741"/>
    </source>
</evidence>
<accession>A0A0W7WGP7</accession>
<dbReference type="NCBIfam" id="TIGR02432">
    <property type="entry name" value="lysidine_TilS_N"/>
    <property type="match status" value="1"/>
</dbReference>
<dbReference type="RefSeq" id="WP_058863094.1">
    <property type="nucleotide sequence ID" value="NZ_LPXO01000010.1"/>
</dbReference>
<comment type="domain">
    <text evidence="6">The N-terminal region contains the highly conserved SGGXDS motif, predicted to be a P-loop motif involved in ATP binding.</text>
</comment>
<evidence type="ECO:0000256" key="1">
    <source>
        <dbReference type="ARBA" id="ARBA00022598"/>
    </source>
</evidence>
<organism evidence="8 9">
    <name type="scientific">Pseudoponticoccus marisrubri</name>
    <dbReference type="NCBI Taxonomy" id="1685382"/>
    <lineage>
        <taxon>Bacteria</taxon>
        <taxon>Pseudomonadati</taxon>
        <taxon>Pseudomonadota</taxon>
        <taxon>Alphaproteobacteria</taxon>
        <taxon>Rhodobacterales</taxon>
        <taxon>Roseobacteraceae</taxon>
        <taxon>Pseudoponticoccus</taxon>
    </lineage>
</organism>
<dbReference type="Pfam" id="PF01171">
    <property type="entry name" value="ATP_bind_3"/>
    <property type="match status" value="1"/>
</dbReference>
<dbReference type="GO" id="GO:0006400">
    <property type="term" value="P:tRNA modification"/>
    <property type="evidence" value="ECO:0007669"/>
    <property type="project" value="UniProtKB-UniRule"/>
</dbReference>
<evidence type="ECO:0000313" key="8">
    <source>
        <dbReference type="EMBL" id="KUF09819.1"/>
    </source>
</evidence>
<dbReference type="HAMAP" id="MF_01161">
    <property type="entry name" value="tRNA_Ile_lys_synt"/>
    <property type="match status" value="1"/>
</dbReference>
<evidence type="ECO:0000256" key="6">
    <source>
        <dbReference type="HAMAP-Rule" id="MF_01161"/>
    </source>
</evidence>
<dbReference type="GO" id="GO:0005737">
    <property type="term" value="C:cytoplasm"/>
    <property type="evidence" value="ECO:0007669"/>
    <property type="project" value="UniProtKB-SubCell"/>
</dbReference>
<dbReference type="PANTHER" id="PTHR43033">
    <property type="entry name" value="TRNA(ILE)-LYSIDINE SYNTHASE-RELATED"/>
    <property type="match status" value="1"/>
</dbReference>
<dbReference type="CDD" id="cd01992">
    <property type="entry name" value="TilS_N"/>
    <property type="match status" value="1"/>
</dbReference>
<keyword evidence="1 6" id="KW-0436">Ligase</keyword>
<proteinExistence type="inferred from homology"/>
<keyword evidence="4 6" id="KW-0067">ATP-binding</keyword>
<comment type="subcellular location">
    <subcellularLocation>
        <location evidence="6">Cytoplasm</location>
    </subcellularLocation>
</comment>
<evidence type="ECO:0000256" key="5">
    <source>
        <dbReference type="ARBA" id="ARBA00048539"/>
    </source>
</evidence>
<keyword evidence="9" id="KW-1185">Reference proteome</keyword>
<evidence type="ECO:0000259" key="7">
    <source>
        <dbReference type="Pfam" id="PF01171"/>
    </source>
</evidence>
<dbReference type="STRING" id="1685382.AVJ23_15330"/>
<dbReference type="GO" id="GO:0005524">
    <property type="term" value="F:ATP binding"/>
    <property type="evidence" value="ECO:0007669"/>
    <property type="project" value="UniProtKB-UniRule"/>
</dbReference>
<comment type="catalytic activity">
    <reaction evidence="5 6">
        <text>cytidine(34) in tRNA(Ile2) + L-lysine + ATP = lysidine(34) in tRNA(Ile2) + AMP + diphosphate + H(+)</text>
        <dbReference type="Rhea" id="RHEA:43744"/>
        <dbReference type="Rhea" id="RHEA-COMP:10625"/>
        <dbReference type="Rhea" id="RHEA-COMP:10670"/>
        <dbReference type="ChEBI" id="CHEBI:15378"/>
        <dbReference type="ChEBI" id="CHEBI:30616"/>
        <dbReference type="ChEBI" id="CHEBI:32551"/>
        <dbReference type="ChEBI" id="CHEBI:33019"/>
        <dbReference type="ChEBI" id="CHEBI:82748"/>
        <dbReference type="ChEBI" id="CHEBI:83665"/>
        <dbReference type="ChEBI" id="CHEBI:456215"/>
        <dbReference type="EC" id="6.3.4.19"/>
    </reaction>
</comment>
<name>A0A0W7WGP7_9RHOB</name>
<keyword evidence="2 6" id="KW-0819">tRNA processing</keyword>
<dbReference type="InterPro" id="IPR014729">
    <property type="entry name" value="Rossmann-like_a/b/a_fold"/>
</dbReference>
<evidence type="ECO:0000256" key="2">
    <source>
        <dbReference type="ARBA" id="ARBA00022694"/>
    </source>
</evidence>
<keyword evidence="6" id="KW-0963">Cytoplasm</keyword>
<comment type="function">
    <text evidence="6">Ligates lysine onto the cytidine present at position 34 of the AUA codon-specific tRNA(Ile) that contains the anticodon CAU, in an ATP-dependent manner. Cytidine is converted to lysidine, thus changing the amino acid specificity of the tRNA from methionine to isoleucine.</text>
</comment>
<comment type="caution">
    <text evidence="8">The sequence shown here is derived from an EMBL/GenBank/DDBJ whole genome shotgun (WGS) entry which is preliminary data.</text>
</comment>
<comment type="similarity">
    <text evidence="6">Belongs to the tRNA(Ile)-lysidine synthase family.</text>
</comment>
<dbReference type="EMBL" id="LPXO01000010">
    <property type="protein sequence ID" value="KUF09819.1"/>
    <property type="molecule type" value="Genomic_DNA"/>
</dbReference>
<dbReference type="InterPro" id="IPR012094">
    <property type="entry name" value="tRNA_Ile_lys_synt"/>
</dbReference>
<dbReference type="Proteomes" id="UP000054396">
    <property type="component" value="Unassembled WGS sequence"/>
</dbReference>
<dbReference type="Gene3D" id="3.40.50.620">
    <property type="entry name" value="HUPs"/>
    <property type="match status" value="1"/>
</dbReference>
<keyword evidence="3 6" id="KW-0547">Nucleotide-binding</keyword>
<dbReference type="AlphaFoldDB" id="A0A0W7WGP7"/>
<dbReference type="SUPFAM" id="SSF52402">
    <property type="entry name" value="Adenine nucleotide alpha hydrolases-like"/>
    <property type="match status" value="1"/>
</dbReference>
<dbReference type="GO" id="GO:0032267">
    <property type="term" value="F:tRNA(Ile)-lysidine synthase activity"/>
    <property type="evidence" value="ECO:0007669"/>
    <property type="project" value="UniProtKB-EC"/>
</dbReference>
<reference evidence="8 9" key="1">
    <citation type="submission" date="2015-12" db="EMBL/GenBank/DDBJ databases">
        <authorList>
            <person name="Shamseldin A."/>
            <person name="Moawad H."/>
            <person name="Abd El-Rahim W.M."/>
            <person name="Sadowsky M.J."/>
        </authorList>
    </citation>
    <scope>NUCLEOTIDE SEQUENCE [LARGE SCALE GENOMIC DNA]</scope>
    <source>
        <strain evidence="8 9">SJ5A-1</strain>
    </source>
</reference>
<evidence type="ECO:0000313" key="9">
    <source>
        <dbReference type="Proteomes" id="UP000054396"/>
    </source>
</evidence>
<gene>
    <name evidence="6" type="primary">tilS</name>
    <name evidence="8" type="ORF">AVJ23_15330</name>
</gene>
<dbReference type="OrthoDB" id="9807403at2"/>
<protein>
    <recommendedName>
        <fullName evidence="6">tRNA(Ile)-lysidine synthase</fullName>
        <ecNumber evidence="6">6.3.4.19</ecNumber>
    </recommendedName>
    <alternativeName>
        <fullName evidence="6">tRNA(Ile)-2-lysyl-cytidine synthase</fullName>
    </alternativeName>
    <alternativeName>
        <fullName evidence="6">tRNA(Ile)-lysidine synthetase</fullName>
    </alternativeName>
</protein>